<reference evidence="3 4" key="1">
    <citation type="submission" date="2019-09" db="EMBL/GenBank/DDBJ databases">
        <title>Comparative analysis of L. crispatus genomes revealed niche specific adaptation to different host and body sites.</title>
        <authorList>
            <person name="Pan M."/>
            <person name="Hidalgo-Cantabrana C."/>
            <person name="Barrangou R."/>
        </authorList>
    </citation>
    <scope>NUCLEOTIDE SEQUENCE [LARGE SCALE GENOMIC DNA]</scope>
    <source>
        <strain evidence="2 4">NCK2488</strain>
        <strain evidence="1 3">NCK973</strain>
    </source>
</reference>
<sequence length="243" mass="29357">MNDWALFYANDVLVNNKEHHISLFVKLIHNQIENLNVKYTYCELQEMENLCNKKAVKWLKEFLEINFNFKVKIEIDFDTEAVTPFYVVSKNKIILPYKFMLLKSSNNILDHEIFNFFLFHELGHAVLDQNSPQIYKIKMIQDIFYYLGKKYSQINLRTDKKKIFLNLKQVYREFLPDFIAIYLLEKKFSMCVNWNEFLSCFEYFKTKTEMCTIFAFDTHAPIEARLYVSKMAVDYFRKHDNKN</sequence>
<gene>
    <name evidence="1" type="ORF">F1C02_02330</name>
    <name evidence="2" type="ORF">F1C09_00020</name>
</gene>
<accession>A0A226UEZ4</accession>
<dbReference type="Proteomes" id="UP000322051">
    <property type="component" value="Unassembled WGS sequence"/>
</dbReference>
<dbReference type="RefSeq" id="WP_057726171.1">
    <property type="nucleotide sequence ID" value="NZ_CP072197.1"/>
</dbReference>
<evidence type="ECO:0000313" key="2">
    <source>
        <dbReference type="EMBL" id="KAA8813822.1"/>
    </source>
</evidence>
<evidence type="ECO:0000313" key="4">
    <source>
        <dbReference type="Proteomes" id="UP000324504"/>
    </source>
</evidence>
<organism evidence="2 4">
    <name type="scientific">Lactobacillus crispatus</name>
    <dbReference type="NCBI Taxonomy" id="47770"/>
    <lineage>
        <taxon>Bacteria</taxon>
        <taxon>Bacillati</taxon>
        <taxon>Bacillota</taxon>
        <taxon>Bacilli</taxon>
        <taxon>Lactobacillales</taxon>
        <taxon>Lactobacillaceae</taxon>
        <taxon>Lactobacillus</taxon>
    </lineage>
</organism>
<proteinExistence type="predicted"/>
<evidence type="ECO:0000313" key="1">
    <source>
        <dbReference type="EMBL" id="KAA8799007.1"/>
    </source>
</evidence>
<dbReference type="AlphaFoldDB" id="A0A226UEZ4"/>
<name>A0A226UEZ4_9LACO</name>
<dbReference type="EMBL" id="VUAV01000001">
    <property type="protein sequence ID" value="KAA8813822.1"/>
    <property type="molecule type" value="Genomic_DNA"/>
</dbReference>
<protein>
    <submittedName>
        <fullName evidence="2">Uncharacterized protein</fullName>
    </submittedName>
</protein>
<comment type="caution">
    <text evidence="2">The sequence shown here is derived from an EMBL/GenBank/DDBJ whole genome shotgun (WGS) entry which is preliminary data.</text>
</comment>
<evidence type="ECO:0000313" key="3">
    <source>
        <dbReference type="Proteomes" id="UP000322051"/>
    </source>
</evidence>
<dbReference type="Proteomes" id="UP000324504">
    <property type="component" value="Unassembled WGS sequence"/>
</dbReference>
<dbReference type="EMBL" id="VUAO01000004">
    <property type="protein sequence ID" value="KAA8799007.1"/>
    <property type="molecule type" value="Genomic_DNA"/>
</dbReference>